<dbReference type="InterPro" id="IPR043502">
    <property type="entry name" value="DNA/RNA_pol_sf"/>
</dbReference>
<dbReference type="OrthoDB" id="115435at2759"/>
<dbReference type="GO" id="GO:0006508">
    <property type="term" value="P:proteolysis"/>
    <property type="evidence" value="ECO:0007669"/>
    <property type="project" value="UniProtKB-KW"/>
</dbReference>
<protein>
    <recommendedName>
        <fullName evidence="9">Reverse transcriptase domain-containing protein</fullName>
    </recommendedName>
</protein>
<evidence type="ECO:0000256" key="1">
    <source>
        <dbReference type="ARBA" id="ARBA00022670"/>
    </source>
</evidence>
<dbReference type="PANTHER" id="PTHR24559">
    <property type="entry name" value="TRANSPOSON TY3-I GAG-POL POLYPROTEIN"/>
    <property type="match status" value="1"/>
</dbReference>
<dbReference type="Gene3D" id="3.30.70.270">
    <property type="match status" value="2"/>
</dbReference>
<dbReference type="InterPro" id="IPR043128">
    <property type="entry name" value="Rev_trsase/Diguanyl_cyclase"/>
</dbReference>
<dbReference type="InterPro" id="IPR000477">
    <property type="entry name" value="RT_dom"/>
</dbReference>
<keyword evidence="6" id="KW-0378">Hydrolase</keyword>
<name>A0A815WNC5_9BILA</name>
<evidence type="ECO:0000313" key="12">
    <source>
        <dbReference type="Proteomes" id="UP000663829"/>
    </source>
</evidence>
<evidence type="ECO:0000256" key="4">
    <source>
        <dbReference type="ARBA" id="ARBA00022722"/>
    </source>
</evidence>
<dbReference type="InterPro" id="IPR005162">
    <property type="entry name" value="Retrotrans_gag_dom"/>
</dbReference>
<dbReference type="SUPFAM" id="SSF56672">
    <property type="entry name" value="DNA/RNA polymerases"/>
    <property type="match status" value="1"/>
</dbReference>
<dbReference type="FunFam" id="3.30.70.270:FF:000020">
    <property type="entry name" value="Transposon Tf2-6 polyprotein-like Protein"/>
    <property type="match status" value="1"/>
</dbReference>
<keyword evidence="1" id="KW-0645">Protease</keyword>
<dbReference type="SUPFAM" id="SSF50630">
    <property type="entry name" value="Acid proteases"/>
    <property type="match status" value="1"/>
</dbReference>
<gene>
    <name evidence="10" type="ORF">GPM918_LOCUS38960</name>
    <name evidence="11" type="ORF">SRO942_LOCUS39815</name>
</gene>
<evidence type="ECO:0000313" key="11">
    <source>
        <dbReference type="EMBL" id="CAF4407711.1"/>
    </source>
</evidence>
<evidence type="ECO:0000256" key="2">
    <source>
        <dbReference type="ARBA" id="ARBA00022679"/>
    </source>
</evidence>
<evidence type="ECO:0000313" key="10">
    <source>
        <dbReference type="EMBL" id="CAF1546887.1"/>
    </source>
</evidence>
<keyword evidence="7" id="KW-0695">RNA-directed DNA polymerase</keyword>
<keyword evidence="3" id="KW-0548">Nucleotidyltransferase</keyword>
<dbReference type="FunFam" id="3.10.10.10:FF:000007">
    <property type="entry name" value="Retrovirus-related Pol polyprotein from transposon 17.6-like Protein"/>
    <property type="match status" value="1"/>
</dbReference>
<organism evidence="10 12">
    <name type="scientific">Didymodactylos carnosus</name>
    <dbReference type="NCBI Taxonomy" id="1234261"/>
    <lineage>
        <taxon>Eukaryota</taxon>
        <taxon>Metazoa</taxon>
        <taxon>Spiralia</taxon>
        <taxon>Gnathifera</taxon>
        <taxon>Rotifera</taxon>
        <taxon>Eurotatoria</taxon>
        <taxon>Bdelloidea</taxon>
        <taxon>Philodinida</taxon>
        <taxon>Philodinidae</taxon>
        <taxon>Didymodactylos</taxon>
    </lineage>
</organism>
<dbReference type="GO" id="GO:0004519">
    <property type="term" value="F:endonuclease activity"/>
    <property type="evidence" value="ECO:0007669"/>
    <property type="project" value="UniProtKB-KW"/>
</dbReference>
<dbReference type="EMBL" id="CAJNOQ010026576">
    <property type="protein sequence ID" value="CAF1546887.1"/>
    <property type="molecule type" value="Genomic_DNA"/>
</dbReference>
<dbReference type="Pfam" id="PF03732">
    <property type="entry name" value="Retrotrans_gag"/>
    <property type="match status" value="1"/>
</dbReference>
<dbReference type="GO" id="GO:0003964">
    <property type="term" value="F:RNA-directed DNA polymerase activity"/>
    <property type="evidence" value="ECO:0007669"/>
    <property type="project" value="UniProtKB-KW"/>
</dbReference>
<dbReference type="Gene3D" id="2.40.70.10">
    <property type="entry name" value="Acid Proteases"/>
    <property type="match status" value="1"/>
</dbReference>
<feature type="compositionally biased region" description="Polar residues" evidence="8">
    <location>
        <begin position="35"/>
        <end position="58"/>
    </location>
</feature>
<proteinExistence type="predicted"/>
<dbReference type="GO" id="GO:0008233">
    <property type="term" value="F:peptidase activity"/>
    <property type="evidence" value="ECO:0007669"/>
    <property type="project" value="UniProtKB-KW"/>
</dbReference>
<keyword evidence="4" id="KW-0540">Nuclease</keyword>
<dbReference type="CDD" id="cd01647">
    <property type="entry name" value="RT_LTR"/>
    <property type="match status" value="1"/>
</dbReference>
<evidence type="ECO:0000256" key="7">
    <source>
        <dbReference type="ARBA" id="ARBA00022918"/>
    </source>
</evidence>
<keyword evidence="5" id="KW-0255">Endonuclease</keyword>
<feature type="region of interest" description="Disordered" evidence="8">
    <location>
        <begin position="32"/>
        <end position="61"/>
    </location>
</feature>
<dbReference type="AlphaFoldDB" id="A0A815WNC5"/>
<evidence type="ECO:0000259" key="9">
    <source>
        <dbReference type="PROSITE" id="PS50878"/>
    </source>
</evidence>
<evidence type="ECO:0000256" key="8">
    <source>
        <dbReference type="SAM" id="MobiDB-lite"/>
    </source>
</evidence>
<keyword evidence="2" id="KW-0808">Transferase</keyword>
<reference evidence="10" key="1">
    <citation type="submission" date="2021-02" db="EMBL/GenBank/DDBJ databases">
        <authorList>
            <person name="Nowell W R."/>
        </authorList>
    </citation>
    <scope>NUCLEOTIDE SEQUENCE</scope>
</reference>
<dbReference type="Pfam" id="PF00078">
    <property type="entry name" value="RVT_1"/>
    <property type="match status" value="1"/>
</dbReference>
<comment type="caution">
    <text evidence="10">The sequence shown here is derived from an EMBL/GenBank/DDBJ whole genome shotgun (WGS) entry which is preliminary data.</text>
</comment>
<dbReference type="EMBL" id="CAJOBC010092242">
    <property type="protein sequence ID" value="CAF4407711.1"/>
    <property type="molecule type" value="Genomic_DNA"/>
</dbReference>
<dbReference type="Proteomes" id="UP000681722">
    <property type="component" value="Unassembled WGS sequence"/>
</dbReference>
<dbReference type="InterPro" id="IPR021109">
    <property type="entry name" value="Peptidase_aspartic_dom_sf"/>
</dbReference>
<evidence type="ECO:0000256" key="3">
    <source>
        <dbReference type="ARBA" id="ARBA00022695"/>
    </source>
</evidence>
<accession>A0A815WNC5</accession>
<dbReference type="CDD" id="cd00303">
    <property type="entry name" value="retropepsin_like"/>
    <property type="match status" value="1"/>
</dbReference>
<evidence type="ECO:0000256" key="6">
    <source>
        <dbReference type="ARBA" id="ARBA00022801"/>
    </source>
</evidence>
<evidence type="ECO:0000256" key="5">
    <source>
        <dbReference type="ARBA" id="ARBA00022759"/>
    </source>
</evidence>
<feature type="domain" description="Reverse transcriptase" evidence="9">
    <location>
        <begin position="608"/>
        <end position="787"/>
    </location>
</feature>
<dbReference type="Pfam" id="PF13975">
    <property type="entry name" value="gag-asp_proteas"/>
    <property type="match status" value="1"/>
</dbReference>
<dbReference type="PROSITE" id="PS50878">
    <property type="entry name" value="RT_POL"/>
    <property type="match status" value="1"/>
</dbReference>
<sequence>MEGDERPFNNNGDFAELLQGLVRVVANIQEEQKQNRNQPISQNETNRATPSSGNNSFNIPPPLYYGKEGENIVTWLFQVEELYHAKKVVGDDQLYYASTLLRDAALQWYHNERKEIDDCIKQPISSFLEFKQRIRLAFEPPHHQQLLRRQLRMLKQTTTAQQYIYEFRNILGQIDAMVEADKVTYFIDGLRGRTKAEVSYKAPATLAEAITIAITYDTAYFSTTSVTNRRLFQNSATFRQTAYETTNDSTINNVLGRDISKDECRRLGLCFYCKGKDVSRIAATRTPLEQSSTFESVYLKKYSTQKNDERLNVTTGKGDMSEMKIHFNNNETVQDQIFPSTLIDDKVESSTDDSMLKMLNKIECAGARLIIFNDTINGKNARILLDCGATHEFISDEFVKKHGIETDVVHRISVSVADGRASETTRATTTFDLQIDKFKDKIWGYMVPLGGHYDFILGRSWLFKHNPSVNWQTGVLIIKKDDQRIIIRSTTTMNDGNNSENFLIGASALARCAEIFLIKVSFDSVAATTCTTPDDNDGVPARVVQNQVDNLLKNYKDVFPDKLPGLPPERDVDHEIKITSDANPQSQQPYRMSPLELDELKRQLAILIDKGYIRPSKSPWGAPVLFAKKKDGSLRMCVDYRALNKVTIKNKYPLPRIDELLDRSGGAKVFSRIDLRSGYHQIRVKSEDIEKTAFRTRYGHFEFVVMPFGLTNALPTFMKLMNSIFYEHLDSFIIVFIDDILIFSKNEEEHLKHLQTTLDILRKNNLYAKADKCEFLCPQLEFLGHIVSRDGISVGDKKIEAIRKYPRPTCVSDIRSFIGLAGFYRRFIAAFSQLAAPLTDLEKADRDFKWTSIEEQSFLQI</sequence>
<dbReference type="Proteomes" id="UP000663829">
    <property type="component" value="Unassembled WGS sequence"/>
</dbReference>
<dbReference type="Gene3D" id="3.10.10.10">
    <property type="entry name" value="HIV Type 1 Reverse Transcriptase, subunit A, domain 1"/>
    <property type="match status" value="1"/>
</dbReference>
<dbReference type="InterPro" id="IPR053134">
    <property type="entry name" value="RNA-dir_DNA_polymerase"/>
</dbReference>
<dbReference type="PANTHER" id="PTHR24559:SF444">
    <property type="entry name" value="REVERSE TRANSCRIPTASE DOMAIN-CONTAINING PROTEIN"/>
    <property type="match status" value="1"/>
</dbReference>
<keyword evidence="12" id="KW-1185">Reference proteome</keyword>
<feature type="non-terminal residue" evidence="10">
    <location>
        <position position="1"/>
    </location>
</feature>